<sequence>MTVVNDPGDPVGAEAVLGTVPGTATSLAVPADRVAQLEADHTGGQVTAVNERGQGPAPALSHRAP</sequence>
<organism evidence="2">
    <name type="scientific">Kitasatospora sp. CMC57</name>
    <dbReference type="NCBI Taxonomy" id="3231513"/>
    <lineage>
        <taxon>Bacteria</taxon>
        <taxon>Bacillati</taxon>
        <taxon>Actinomycetota</taxon>
        <taxon>Actinomycetes</taxon>
        <taxon>Kitasatosporales</taxon>
        <taxon>Streptomycetaceae</taxon>
        <taxon>Kitasatospora</taxon>
    </lineage>
</organism>
<feature type="region of interest" description="Disordered" evidence="1">
    <location>
        <begin position="44"/>
        <end position="65"/>
    </location>
</feature>
<reference evidence="2" key="1">
    <citation type="submission" date="2024-07" db="EMBL/GenBank/DDBJ databases">
        <title>Complete genome sequences of cellulolytic bacteria, Kitasatospora sp. CMC57 and Streptomyces sp. CMC78, isolated from Japanese agricultural soil.</title>
        <authorList>
            <person name="Hashimoto T."/>
            <person name="Ito M."/>
            <person name="Iwamoto M."/>
            <person name="Fukahori D."/>
            <person name="Shoda T."/>
            <person name="Sakoda M."/>
            <person name="Morohoshi T."/>
            <person name="Mitsuboshi M."/>
            <person name="Nishizawa T."/>
        </authorList>
    </citation>
    <scope>NUCLEOTIDE SEQUENCE</scope>
    <source>
        <strain evidence="2">CMC57</strain>
    </source>
</reference>
<name>A0AB33K7F2_9ACTN</name>
<protein>
    <submittedName>
        <fullName evidence="2">Uncharacterized protein</fullName>
    </submittedName>
</protein>
<dbReference type="AlphaFoldDB" id="A0AB33K7F2"/>
<evidence type="ECO:0000313" key="2">
    <source>
        <dbReference type="EMBL" id="BFP49404.1"/>
    </source>
</evidence>
<evidence type="ECO:0000256" key="1">
    <source>
        <dbReference type="SAM" id="MobiDB-lite"/>
    </source>
</evidence>
<dbReference type="EMBL" id="AP035881">
    <property type="protein sequence ID" value="BFP49404.1"/>
    <property type="molecule type" value="Genomic_DNA"/>
</dbReference>
<accession>A0AB33K7F2</accession>
<proteinExistence type="predicted"/>
<gene>
    <name evidence="2" type="ORF">KCMC57_57720</name>
</gene>